<reference evidence="1 2" key="1">
    <citation type="journal article" date="2018" name="Sci. Rep.">
        <title>Genomic signatures of local adaptation to the degree of environmental predictability in rotifers.</title>
        <authorList>
            <person name="Franch-Gras L."/>
            <person name="Hahn C."/>
            <person name="Garcia-Roger E.M."/>
            <person name="Carmona M.J."/>
            <person name="Serra M."/>
            <person name="Gomez A."/>
        </authorList>
    </citation>
    <scope>NUCLEOTIDE SEQUENCE [LARGE SCALE GENOMIC DNA]</scope>
    <source>
        <strain evidence="1">HYR1</strain>
    </source>
</reference>
<protein>
    <submittedName>
        <fullName evidence="1">Uncharacterized protein</fullName>
    </submittedName>
</protein>
<gene>
    <name evidence="1" type="ORF">BpHYR1_051399</name>
</gene>
<organism evidence="1 2">
    <name type="scientific">Brachionus plicatilis</name>
    <name type="common">Marine rotifer</name>
    <name type="synonym">Brachionus muelleri</name>
    <dbReference type="NCBI Taxonomy" id="10195"/>
    <lineage>
        <taxon>Eukaryota</taxon>
        <taxon>Metazoa</taxon>
        <taxon>Spiralia</taxon>
        <taxon>Gnathifera</taxon>
        <taxon>Rotifera</taxon>
        <taxon>Eurotatoria</taxon>
        <taxon>Monogononta</taxon>
        <taxon>Pseudotrocha</taxon>
        <taxon>Ploima</taxon>
        <taxon>Brachionidae</taxon>
        <taxon>Brachionus</taxon>
    </lineage>
</organism>
<comment type="caution">
    <text evidence="1">The sequence shown here is derived from an EMBL/GenBank/DDBJ whole genome shotgun (WGS) entry which is preliminary data.</text>
</comment>
<sequence length="94" mass="10577">MANFVLLPSMVRVFTLKSTPMVAESCGSNKSSVNLSKMEDFPTPLSPIINIFSVKKNSFLLRKKHGTNLEPKFNKNKILYGHKYTSLTDNKITV</sequence>
<dbReference type="EMBL" id="REGN01002158">
    <property type="protein sequence ID" value="RNA29837.1"/>
    <property type="molecule type" value="Genomic_DNA"/>
</dbReference>
<evidence type="ECO:0000313" key="2">
    <source>
        <dbReference type="Proteomes" id="UP000276133"/>
    </source>
</evidence>
<dbReference type="AlphaFoldDB" id="A0A3M7S2L9"/>
<proteinExistence type="predicted"/>
<evidence type="ECO:0000313" key="1">
    <source>
        <dbReference type="EMBL" id="RNA29837.1"/>
    </source>
</evidence>
<keyword evidence="2" id="KW-1185">Reference proteome</keyword>
<accession>A0A3M7S2L9</accession>
<name>A0A3M7S2L9_BRAPC</name>
<dbReference type="Proteomes" id="UP000276133">
    <property type="component" value="Unassembled WGS sequence"/>
</dbReference>